<feature type="region of interest" description="Disordered" evidence="1">
    <location>
        <begin position="324"/>
        <end position="372"/>
    </location>
</feature>
<dbReference type="Pfam" id="PF13814">
    <property type="entry name" value="Replic_Relax"/>
    <property type="match status" value="1"/>
</dbReference>
<dbReference type="EMBL" id="JBHSKJ010000022">
    <property type="protein sequence ID" value="MFC5148982.1"/>
    <property type="molecule type" value="Genomic_DNA"/>
</dbReference>
<dbReference type="RefSeq" id="WP_382049237.1">
    <property type="nucleotide sequence ID" value="NZ_JBHSKJ010000022.1"/>
</dbReference>
<name>A0ABW0AAD3_9ACTN</name>
<organism evidence="2 3">
    <name type="scientific">Streptomyces aureoversilis</name>
    <dbReference type="NCBI Taxonomy" id="67277"/>
    <lineage>
        <taxon>Bacteria</taxon>
        <taxon>Bacillati</taxon>
        <taxon>Actinomycetota</taxon>
        <taxon>Actinomycetes</taxon>
        <taxon>Kitasatosporales</taxon>
        <taxon>Streptomycetaceae</taxon>
        <taxon>Streptomyces</taxon>
    </lineage>
</organism>
<dbReference type="InterPro" id="IPR025855">
    <property type="entry name" value="Replic_Relax"/>
</dbReference>
<gene>
    <name evidence="2" type="ORF">ACFPP6_30390</name>
</gene>
<accession>A0ABW0AAD3</accession>
<comment type="caution">
    <text evidence="2">The sequence shown here is derived from an EMBL/GenBank/DDBJ whole genome shotgun (WGS) entry which is preliminary data.</text>
</comment>
<evidence type="ECO:0000256" key="1">
    <source>
        <dbReference type="SAM" id="MobiDB-lite"/>
    </source>
</evidence>
<protein>
    <submittedName>
        <fullName evidence="2">Replication-relaxation family protein</fullName>
    </submittedName>
</protein>
<feature type="compositionally biased region" description="Low complexity" evidence="1">
    <location>
        <begin position="343"/>
        <end position="372"/>
    </location>
</feature>
<dbReference type="Proteomes" id="UP001596222">
    <property type="component" value="Unassembled WGS sequence"/>
</dbReference>
<evidence type="ECO:0000313" key="2">
    <source>
        <dbReference type="EMBL" id="MFC5148982.1"/>
    </source>
</evidence>
<reference evidence="3" key="1">
    <citation type="journal article" date="2019" name="Int. J. Syst. Evol. Microbiol.">
        <title>The Global Catalogue of Microorganisms (GCM) 10K type strain sequencing project: providing services to taxonomists for standard genome sequencing and annotation.</title>
        <authorList>
            <consortium name="The Broad Institute Genomics Platform"/>
            <consortium name="The Broad Institute Genome Sequencing Center for Infectious Disease"/>
            <person name="Wu L."/>
            <person name="Ma J."/>
        </authorList>
    </citation>
    <scope>NUCLEOTIDE SEQUENCE [LARGE SCALE GENOMIC DNA]</scope>
    <source>
        <strain evidence="3">CGMCC 4.1641</strain>
    </source>
</reference>
<proteinExistence type="predicted"/>
<sequence>MSVILEHVPHGEPTGRPRLHALSTSALHALYQHRVISTDQLRRLLTPVAQRPVYLLRKLGELKAMGLVDHVRAKGRWSGANVIQQPYLWFLTEAGAEVVEEAGELVSRPYRVTPESVASTRQAHTLAVNEAGLAFFEHARRLAHECGPLDWMPEVAHRIRDGQRRFEDDHVIADAVLRYVHLERGRRTMFNLFLEVDRGTMSMARLAAKLTAYGRLYEYVPQHPDRSRRSAAATRPAWQYVYPVFPRLLVILDAERRSVRRSLAEQLAARTEDLYSLTRADPRLMRLAGQLSVGVTTLQLLQERGPFEPIFTPLLRGTSEVRPAPTDVFLRPPRPAGGGRPGGTAEPAPARGPEPAAATPRAQAPARAKAAR</sequence>
<evidence type="ECO:0000313" key="3">
    <source>
        <dbReference type="Proteomes" id="UP001596222"/>
    </source>
</evidence>
<keyword evidence="3" id="KW-1185">Reference proteome</keyword>